<keyword evidence="3" id="KW-0809">Transit peptide</keyword>
<keyword evidence="2" id="KW-0804">Transcription</keyword>
<organism evidence="4 5">
    <name type="scientific">Morus notabilis</name>
    <dbReference type="NCBI Taxonomy" id="981085"/>
    <lineage>
        <taxon>Eukaryota</taxon>
        <taxon>Viridiplantae</taxon>
        <taxon>Streptophyta</taxon>
        <taxon>Embryophyta</taxon>
        <taxon>Tracheophyta</taxon>
        <taxon>Spermatophyta</taxon>
        <taxon>Magnoliopsida</taxon>
        <taxon>eudicotyledons</taxon>
        <taxon>Gunneridae</taxon>
        <taxon>Pentapetalae</taxon>
        <taxon>rosids</taxon>
        <taxon>fabids</taxon>
        <taxon>Rosales</taxon>
        <taxon>Moraceae</taxon>
        <taxon>Moreae</taxon>
        <taxon>Morus</taxon>
    </lineage>
</organism>
<reference evidence="5" key="1">
    <citation type="submission" date="2013-01" db="EMBL/GenBank/DDBJ databases">
        <title>Draft Genome Sequence of a Mulberry Tree, Morus notabilis C.K. Schneid.</title>
        <authorList>
            <person name="He N."/>
            <person name="Zhao S."/>
        </authorList>
    </citation>
    <scope>NUCLEOTIDE SEQUENCE</scope>
</reference>
<dbReference type="Proteomes" id="UP000030645">
    <property type="component" value="Unassembled WGS sequence"/>
</dbReference>
<sequence>MNTTHLRKLRTTSILKWGSSYFAGNQLNSQKRQLWPNGYSLVSPNARLYRTKRTEEESPNNAVRIPRRIKKEAEAALLEYFHSTRNFDYLDAENMSKNSPIFLSKLLKRVNIEDEIGHSIARFLRYNPINEFEPFFESLGLKPSEYGPLLPPHLVFLSDCRFLLENYYLLCGYGFERQKIGKIYKEATEVFSSDVKVLVSKLRAYEKLGIGQASLVKFIISSPYFLIGDDVNADFVEVLERFKSLGLGISWIEGNLLEGNSCNWSHMLGLLTLFSKMGLSKEQLAELISYHPDILFEDSGNRTVLLVGCLLKFGFTMDQISSMLMRFPDIKVGKFVSNWRRCFLFLNEVKMEATDIGDFVRSRALLMGTCDLHRANSLCTKLNVGKKRLCKYISENPQELKNLVLGAKLKPFPRLEEDLASESLRNKFLLDLGFVQDSDKMKAAQKMFRGKGGKLQERFDFIMSYGLDREEVCRMVKVSPQILNLKKNVIQTKIDLLVRQWAYPVSSIWAFPSILNYKVQRVNLRLSMYNWLKGQGKADLSLSTIVASTEKEFVTQFVNRHPSGPQVWQDLKEKIYSI</sequence>
<evidence type="ECO:0000313" key="5">
    <source>
        <dbReference type="Proteomes" id="UP000030645"/>
    </source>
</evidence>
<dbReference type="STRING" id="981085.W9RU87"/>
<comment type="similarity">
    <text evidence="1">Belongs to the mTERF family.</text>
</comment>
<protein>
    <submittedName>
        <fullName evidence="4">Uncharacterized protein</fullName>
    </submittedName>
</protein>
<dbReference type="GO" id="GO:0006353">
    <property type="term" value="P:DNA-templated transcription termination"/>
    <property type="evidence" value="ECO:0007669"/>
    <property type="project" value="UniProtKB-KW"/>
</dbReference>
<dbReference type="PANTHER" id="PTHR13068:SF38">
    <property type="entry name" value="TRANSCRIPTION TERMINATION FACTOR FAMILY PROTEIN"/>
    <property type="match status" value="1"/>
</dbReference>
<gene>
    <name evidence="4" type="ORF">L484_018030</name>
</gene>
<accession>W9RU87</accession>
<dbReference type="GO" id="GO:0003676">
    <property type="term" value="F:nucleic acid binding"/>
    <property type="evidence" value="ECO:0007669"/>
    <property type="project" value="InterPro"/>
</dbReference>
<proteinExistence type="inferred from homology"/>
<dbReference type="InterPro" id="IPR003690">
    <property type="entry name" value="MTERF"/>
</dbReference>
<dbReference type="OrthoDB" id="764594at2759"/>
<keyword evidence="5" id="KW-1185">Reference proteome</keyword>
<dbReference type="EMBL" id="KE345083">
    <property type="protein sequence ID" value="EXB93644.1"/>
    <property type="molecule type" value="Genomic_DNA"/>
</dbReference>
<dbReference type="InterPro" id="IPR038538">
    <property type="entry name" value="MTERF_sf"/>
</dbReference>
<evidence type="ECO:0000256" key="2">
    <source>
        <dbReference type="ARBA" id="ARBA00022472"/>
    </source>
</evidence>
<evidence type="ECO:0000313" key="4">
    <source>
        <dbReference type="EMBL" id="EXB93644.1"/>
    </source>
</evidence>
<keyword evidence="2" id="KW-0806">Transcription termination</keyword>
<dbReference type="PANTHER" id="PTHR13068">
    <property type="entry name" value="CGI-12 PROTEIN-RELATED"/>
    <property type="match status" value="1"/>
</dbReference>
<dbReference type="AlphaFoldDB" id="W9RU87"/>
<evidence type="ECO:0000256" key="3">
    <source>
        <dbReference type="ARBA" id="ARBA00022946"/>
    </source>
</evidence>
<evidence type="ECO:0000256" key="1">
    <source>
        <dbReference type="ARBA" id="ARBA00007692"/>
    </source>
</evidence>
<dbReference type="SMART" id="SM00733">
    <property type="entry name" value="Mterf"/>
    <property type="match status" value="6"/>
</dbReference>
<dbReference type="eggNOG" id="KOG1267">
    <property type="taxonomic scope" value="Eukaryota"/>
</dbReference>
<keyword evidence="2" id="KW-0805">Transcription regulation</keyword>
<name>W9RU87_9ROSA</name>
<dbReference type="Pfam" id="PF02536">
    <property type="entry name" value="mTERF"/>
    <property type="match status" value="2"/>
</dbReference>
<dbReference type="Gene3D" id="1.25.70.10">
    <property type="entry name" value="Transcription termination factor 3, mitochondrial"/>
    <property type="match status" value="2"/>
</dbReference>
<dbReference type="KEGG" id="mnt:21401009"/>